<feature type="domain" description="UmuC" evidence="5">
    <location>
        <begin position="480"/>
        <end position="667"/>
    </location>
</feature>
<evidence type="ECO:0000313" key="7">
    <source>
        <dbReference type="Proteomes" id="UP000823046"/>
    </source>
</evidence>
<dbReference type="EMBL" id="JADAQX010000440">
    <property type="protein sequence ID" value="KAF8820234.1"/>
    <property type="molecule type" value="Genomic_DNA"/>
</dbReference>
<feature type="region of interest" description="Disordered" evidence="3">
    <location>
        <begin position="39"/>
        <end position="60"/>
    </location>
</feature>
<dbReference type="Proteomes" id="UP000823046">
    <property type="component" value="Unassembled WGS sequence"/>
</dbReference>
<reference evidence="6 7" key="1">
    <citation type="journal article" date="2020" name="bioRxiv">
        <title>Metabolic contributions of an alphaproteobacterial endosymbiont in the apicomplexan Cardiosporidium cionae.</title>
        <authorList>
            <person name="Hunter E.S."/>
            <person name="Paight C.J."/>
            <person name="Lane C.E."/>
        </authorList>
    </citation>
    <scope>NUCLEOTIDE SEQUENCE [LARGE SCALE GENOMIC DNA]</scope>
    <source>
        <strain evidence="6">ESH_2018</strain>
    </source>
</reference>
<accession>A0ABQ7J8E4</accession>
<protein>
    <submittedName>
        <fullName evidence="6">BRCA1 C Terminus (BRCT) domain-containing protein</fullName>
    </submittedName>
</protein>
<dbReference type="Gene3D" id="3.40.1170.60">
    <property type="match status" value="1"/>
</dbReference>
<dbReference type="InterPro" id="IPR043128">
    <property type="entry name" value="Rev_trsase/Diguanyl_cyclase"/>
</dbReference>
<dbReference type="SUPFAM" id="SSF56672">
    <property type="entry name" value="DNA/RNA polymerases"/>
    <property type="match status" value="1"/>
</dbReference>
<evidence type="ECO:0000256" key="2">
    <source>
        <dbReference type="ARBA" id="ARBA00022634"/>
    </source>
</evidence>
<dbReference type="InterPro" id="IPR036420">
    <property type="entry name" value="BRCT_dom_sf"/>
</dbReference>
<keyword evidence="7" id="KW-1185">Reference proteome</keyword>
<dbReference type="PANTHER" id="PTHR45990">
    <property type="entry name" value="DNA REPAIR PROTEIN REV1"/>
    <property type="match status" value="1"/>
</dbReference>
<dbReference type="Pfam" id="PF00533">
    <property type="entry name" value="BRCT"/>
    <property type="match status" value="1"/>
</dbReference>
<dbReference type="Pfam" id="PF11799">
    <property type="entry name" value="IMS_C"/>
    <property type="match status" value="1"/>
</dbReference>
<dbReference type="SMART" id="SM00292">
    <property type="entry name" value="BRCT"/>
    <property type="match status" value="1"/>
</dbReference>
<feature type="domain" description="BRCT" evidence="4">
    <location>
        <begin position="149"/>
        <end position="244"/>
    </location>
</feature>
<comment type="caution">
    <text evidence="6">The sequence shown here is derived from an EMBL/GenBank/DDBJ whole genome shotgun (WGS) entry which is preliminary data.</text>
</comment>
<evidence type="ECO:0000256" key="1">
    <source>
        <dbReference type="ARBA" id="ARBA00010945"/>
    </source>
</evidence>
<evidence type="ECO:0000259" key="4">
    <source>
        <dbReference type="PROSITE" id="PS50172"/>
    </source>
</evidence>
<organism evidence="6 7">
    <name type="scientific">Cardiosporidium cionae</name>
    <dbReference type="NCBI Taxonomy" id="476202"/>
    <lineage>
        <taxon>Eukaryota</taxon>
        <taxon>Sar</taxon>
        <taxon>Alveolata</taxon>
        <taxon>Apicomplexa</taxon>
        <taxon>Aconoidasida</taxon>
        <taxon>Nephromycida</taxon>
        <taxon>Cardiosporidium</taxon>
    </lineage>
</organism>
<dbReference type="PROSITE" id="PS50172">
    <property type="entry name" value="BRCT"/>
    <property type="match status" value="1"/>
</dbReference>
<dbReference type="SUPFAM" id="SSF52113">
    <property type="entry name" value="BRCT domain"/>
    <property type="match status" value="1"/>
</dbReference>
<dbReference type="PROSITE" id="PS50173">
    <property type="entry name" value="UMUC"/>
    <property type="match status" value="1"/>
</dbReference>
<evidence type="ECO:0000313" key="6">
    <source>
        <dbReference type="EMBL" id="KAF8820234.1"/>
    </source>
</evidence>
<evidence type="ECO:0000259" key="5">
    <source>
        <dbReference type="PROSITE" id="PS50173"/>
    </source>
</evidence>
<dbReference type="SUPFAM" id="SSF100879">
    <property type="entry name" value="Lesion bypass DNA polymerase (Y-family), little finger domain"/>
    <property type="match status" value="1"/>
</dbReference>
<dbReference type="PANTHER" id="PTHR45990:SF1">
    <property type="entry name" value="DNA REPAIR PROTEIN REV1"/>
    <property type="match status" value="1"/>
</dbReference>
<dbReference type="Pfam" id="PF00817">
    <property type="entry name" value="IMS"/>
    <property type="match status" value="1"/>
</dbReference>
<name>A0ABQ7J8E4_9APIC</name>
<evidence type="ECO:0000256" key="3">
    <source>
        <dbReference type="SAM" id="MobiDB-lite"/>
    </source>
</evidence>
<dbReference type="Gene3D" id="3.30.1490.100">
    <property type="entry name" value="DNA polymerase, Y-family, little finger domain"/>
    <property type="match status" value="1"/>
</dbReference>
<dbReference type="Gene3D" id="1.10.150.20">
    <property type="entry name" value="5' to 3' exonuclease, C-terminal subdomain"/>
    <property type="match status" value="1"/>
</dbReference>
<dbReference type="Gene3D" id="3.40.50.10190">
    <property type="entry name" value="BRCT domain"/>
    <property type="match status" value="1"/>
</dbReference>
<feature type="compositionally biased region" description="Polar residues" evidence="3">
    <location>
        <begin position="46"/>
        <end position="60"/>
    </location>
</feature>
<gene>
    <name evidence="6" type="ORF">IE077_003399</name>
</gene>
<comment type="similarity">
    <text evidence="1">Belongs to the DNA polymerase type-Y family.</text>
</comment>
<dbReference type="InterPro" id="IPR001126">
    <property type="entry name" value="UmuC"/>
</dbReference>
<sequence length="1340" mass="150735">MSSRFFGGSNWQSFSSYLRDKKLKQNSLQNCSLLSHFPPRNVENPHATSPQAGSKCSSKTGLIPVKTGGVVSLSTSSCSASAPLKRNELHKLDSIVDVDVVSQMDTSLALPSRSEDSKSLVKEESKTFQKCIDHAYAIELLGEKIFLGKALPIFQSCHIWIDGRNKIDDWLIRQLVLYFGGTLEPFGTPQVTHVIADNIALGNAKWRSFFERVGSARKYYVVTSDWLAQCIKSGKRLPESNYLPRIFDRKNGKLQFNFLRKQGIIKSVEDSSFLSFDKMERNLTVKVEKVQLYDESVCNKKSGLLSMQCCYPPLDGKNTLDDDVKLSRISNEVSICKPFSKEHTTSANSIIFGAEGTDNCKESGLLSATHCPGEFSTFSGNSITADSIGSETTCLSNLISTTSTEEDASCILEYAIHATHPDFIRTYHKKSRLHFLGSFLHELYARFEFDPFVPTAVNSKQKILQDQSCLMEPIQPLQIIMHIDFDAFFASVALKKRPDLISSPVVVAHSTSINRNSSSEISSCNYVARDFGISNGMWLLDARKLCPSLIVLPYDFDDIRATSFQLFDILFSFTHRMIPLSCDEAYVQLIGEEITRARAIAKEIRKKVFDATACTVSIGIAENLLLAKLASKFAKPRKGFTHDGIFFAENSHQFMQNVLLKDLPGVGHRTAQKLESASLFTCQNTLRRSTQSELQLLLGKEKGRMIWQFCHGKDTRPFPHFASYFPSERAAAVFQEKSNSLTTIESKSTIEKRRIIPDKKIISISVNWGIRFIKYEELMNFLLQLARECCSRLIKDDLLVGAVGIKLLKRRQGASIVTKKFLGTGSCNELTRKIQLEGKSSDSVTIYLAFKRIWDTSLTRICKIQDIRGITALLSKLQYVKEPSLDRSGMSIREYNFKGTQEPLPVCSLHLSSFHEKTQTQKKLQQHHCSASSTKQLGLECAVGSTESDYIADKGNKNFRHFHETKNHVANRLLSSNMSGERFATLGHSASIIKAVNDDGKVHKNHLEIDELNKQLVPQKNYWASAPMELTVPKKRNREIAHDHDFPSESCILSKVSSRSSSKFVHAKSDKSLDMEKCINLGHAVKNTKMNCSPLSRRIPEIIDIAIDNFDVTQKLPNATADMHVSNLPHSFSECIANRAAVQNGSFSLLSSRNTDMNGCTGDFHQRFSLSRFPLINTKMGYEGAVAILTISGVCTTCFSNILRVLVHEYRSIDCYWLCSALIQRVLGTCLRNYRSVCIDKTLHGHISVAIKEQMRCCCEDFFFSKDMDVLVIFLNTLSRIVNTMEILLKGADREALRSLICWESSDVDDEFEIKHKLLKPLQQNLRMCINELKAKFGFY</sequence>
<dbReference type="InterPro" id="IPR017961">
    <property type="entry name" value="DNA_pol_Y-fam_little_finger"/>
</dbReference>
<dbReference type="InterPro" id="IPR036775">
    <property type="entry name" value="DNA_pol_Y-fam_lit_finger_sf"/>
</dbReference>
<dbReference type="InterPro" id="IPR053848">
    <property type="entry name" value="IMS_HHH_1"/>
</dbReference>
<dbReference type="Gene3D" id="3.30.70.270">
    <property type="match status" value="1"/>
</dbReference>
<keyword evidence="2" id="KW-0237">DNA synthesis</keyword>
<dbReference type="InterPro" id="IPR043502">
    <property type="entry name" value="DNA/RNA_pol_sf"/>
</dbReference>
<proteinExistence type="inferred from homology"/>
<dbReference type="Pfam" id="PF21999">
    <property type="entry name" value="IMS_HHH_1"/>
    <property type="match status" value="1"/>
</dbReference>
<dbReference type="InterPro" id="IPR001357">
    <property type="entry name" value="BRCT_dom"/>
</dbReference>